<feature type="coiled-coil region" evidence="4">
    <location>
        <begin position="26"/>
        <end position="60"/>
    </location>
</feature>
<keyword evidence="3 4" id="KW-0175">Coiled coil</keyword>
<dbReference type="Pfam" id="PF11819">
    <property type="entry name" value="CUPID"/>
    <property type="match status" value="1"/>
</dbReference>
<evidence type="ECO:0000256" key="1">
    <source>
        <dbReference type="ARBA" id="ARBA00004496"/>
    </source>
</evidence>
<keyword evidence="2" id="KW-0963">Cytoplasm</keyword>
<dbReference type="PANTHER" id="PTHR16093:SF4">
    <property type="entry name" value="INNATE IMMUNITY ACTIVATOR PROTEIN"/>
    <property type="match status" value="1"/>
</dbReference>
<feature type="domain" description="Cytohesin Ubiquitin Protein Inducing" evidence="6">
    <location>
        <begin position="5"/>
        <end position="134"/>
    </location>
</feature>
<dbReference type="GO" id="GO:0034334">
    <property type="term" value="P:adherens junction maintenance"/>
    <property type="evidence" value="ECO:0007669"/>
    <property type="project" value="TreeGrafter"/>
</dbReference>
<feature type="compositionally biased region" description="Basic and acidic residues" evidence="5">
    <location>
        <begin position="255"/>
        <end position="265"/>
    </location>
</feature>
<dbReference type="RefSeq" id="XP_013922317.1">
    <property type="nucleotide sequence ID" value="XM_014066842.1"/>
</dbReference>
<feature type="region of interest" description="Disordered" evidence="5">
    <location>
        <begin position="1"/>
        <end position="24"/>
    </location>
</feature>
<proteinExistence type="predicted"/>
<dbReference type="InterPro" id="IPR043447">
    <property type="entry name" value="CCDC120/INAVA"/>
</dbReference>
<dbReference type="KEGG" id="tsr:106549243"/>
<evidence type="ECO:0000256" key="5">
    <source>
        <dbReference type="SAM" id="MobiDB-lite"/>
    </source>
</evidence>
<dbReference type="GO" id="GO:0005737">
    <property type="term" value="C:cytoplasm"/>
    <property type="evidence" value="ECO:0007669"/>
    <property type="project" value="UniProtKB-SubCell"/>
</dbReference>
<protein>
    <submittedName>
        <fullName evidence="8 9">Uncharacterized protein C1orf106 homolog isoform X1</fullName>
    </submittedName>
</protein>
<evidence type="ECO:0000313" key="9">
    <source>
        <dbReference type="RefSeq" id="XP_013922317.1"/>
    </source>
</evidence>
<keyword evidence="7" id="KW-1185">Reference proteome</keyword>
<evidence type="ECO:0000256" key="3">
    <source>
        <dbReference type="ARBA" id="ARBA00023054"/>
    </source>
</evidence>
<dbReference type="RefSeq" id="XP_013922315.1">
    <property type="nucleotide sequence ID" value="XM_014066840.1"/>
</dbReference>
<dbReference type="InterPro" id="IPR021774">
    <property type="entry name" value="CUPID"/>
</dbReference>
<evidence type="ECO:0000256" key="4">
    <source>
        <dbReference type="SAM" id="Coils"/>
    </source>
</evidence>
<dbReference type="AlphaFoldDB" id="A0A6I9YDT1"/>
<evidence type="ECO:0000259" key="6">
    <source>
        <dbReference type="Pfam" id="PF11819"/>
    </source>
</evidence>
<sequence length="604" mass="66761">MKSKNKDETSDTDSGIIIQSGPDSPIAAMKDLTQAMRKQQKALEERLEACLQELRRLCLREAELTGMLSSEYPLKPGEKPPKVRRRIGAAFKLDQKAILSGADPLSTLERDLALQLQIAEAARCLSKEENLAKQVRKRRKSAVLKEEKKLKELEQALSDYHLASKQPSQLKTIAPALEGSSASDERSLLDATVRGEEVPVVNPHLPTKITPWIQIQSHHSPSSQLSPLGFLEDSTPYPAAEVESSPIQNSPWKETSLDKPYEKAKKSMGSNSTLSKSSIKPPLAPSPSIQRAVETHLGHLDPPRKLEVRRQAGSSAPPTPELQGRRGRSQLIRVCSTREGLESRGRSALPRRRPTYYTVTVPEFCFSASNPNPAPKANFHSASEDSSSDVSSISYTTSAGSSSPDISFMKPASVVSKEEPAQLFHNQVSKRQEAEYHRLCPQNLRSGPGFFPATEHVPSSHLTAGRELCHGRPSFISGNSAHFAYKEEGVPVRFHRSVVSHSRVVRTPSLKDFVPVGPRILSKAAVTEELKSWHERTRLRNARPHSLDRQGAFRVRSMPGRELHSPCSLGHQIQVPRVHILKRSPEGAPVQVYVPENGEIITQV</sequence>
<evidence type="ECO:0000313" key="7">
    <source>
        <dbReference type="Proteomes" id="UP000504617"/>
    </source>
</evidence>
<gene>
    <name evidence="8 9" type="primary">LOC106549243</name>
</gene>
<evidence type="ECO:0000256" key="2">
    <source>
        <dbReference type="ARBA" id="ARBA00022490"/>
    </source>
</evidence>
<comment type="subcellular location">
    <subcellularLocation>
        <location evidence="1">Cytoplasm</location>
    </subcellularLocation>
</comment>
<feature type="region of interest" description="Disordered" evidence="5">
    <location>
        <begin position="376"/>
        <end position="404"/>
    </location>
</feature>
<feature type="compositionally biased region" description="Low complexity" evidence="5">
    <location>
        <begin position="384"/>
        <end position="403"/>
    </location>
</feature>
<dbReference type="GO" id="GO:0031398">
    <property type="term" value="P:positive regulation of protein ubiquitination"/>
    <property type="evidence" value="ECO:0007669"/>
    <property type="project" value="TreeGrafter"/>
</dbReference>
<feature type="coiled-coil region" evidence="4">
    <location>
        <begin position="136"/>
        <end position="163"/>
    </location>
</feature>
<name>A0A6I9YDT1_9SAUR</name>
<reference evidence="8 9" key="1">
    <citation type="submission" date="2025-04" db="UniProtKB">
        <authorList>
            <consortium name="RefSeq"/>
        </authorList>
    </citation>
    <scope>IDENTIFICATION</scope>
    <source>
        <tissue evidence="8 9">Skeletal muscle</tissue>
    </source>
</reference>
<accession>A0A6I9YDT1</accession>
<organism evidence="7 9">
    <name type="scientific">Thamnophis sirtalis</name>
    <dbReference type="NCBI Taxonomy" id="35019"/>
    <lineage>
        <taxon>Eukaryota</taxon>
        <taxon>Metazoa</taxon>
        <taxon>Chordata</taxon>
        <taxon>Craniata</taxon>
        <taxon>Vertebrata</taxon>
        <taxon>Euteleostomi</taxon>
        <taxon>Lepidosauria</taxon>
        <taxon>Squamata</taxon>
        <taxon>Bifurcata</taxon>
        <taxon>Unidentata</taxon>
        <taxon>Episquamata</taxon>
        <taxon>Toxicofera</taxon>
        <taxon>Serpentes</taxon>
        <taxon>Colubroidea</taxon>
        <taxon>Colubridae</taxon>
        <taxon>Natricinae</taxon>
        <taxon>Thamnophis</taxon>
    </lineage>
</organism>
<feature type="region of interest" description="Disordered" evidence="5">
    <location>
        <begin position="308"/>
        <end position="330"/>
    </location>
</feature>
<dbReference type="CTD" id="55765"/>
<feature type="region of interest" description="Disordered" evidence="5">
    <location>
        <begin position="220"/>
        <end position="287"/>
    </location>
</feature>
<dbReference type="PANTHER" id="PTHR16093">
    <property type="entry name" value="COILED-COIL DOMAIN-CONTAINING PROTEIN 120 FAMILY MEMBER"/>
    <property type="match status" value="1"/>
</dbReference>
<feature type="compositionally biased region" description="Polar residues" evidence="5">
    <location>
        <begin position="268"/>
        <end position="278"/>
    </location>
</feature>
<dbReference type="Proteomes" id="UP000504617">
    <property type="component" value="Unplaced"/>
</dbReference>
<evidence type="ECO:0000313" key="8">
    <source>
        <dbReference type="RefSeq" id="XP_013922315.1"/>
    </source>
</evidence>
<dbReference type="OrthoDB" id="10063592at2759"/>
<dbReference type="GeneID" id="106549243"/>